<feature type="DNA-binding region" description="Homeobox" evidence="6">
    <location>
        <begin position="69"/>
        <end position="128"/>
    </location>
</feature>
<dbReference type="AlphaFoldDB" id="A0A8C4UDJ7"/>
<evidence type="ECO:0000313" key="11">
    <source>
        <dbReference type="Proteomes" id="UP000694562"/>
    </source>
</evidence>
<dbReference type="Proteomes" id="UP000694562">
    <property type="component" value="Unplaced"/>
</dbReference>
<evidence type="ECO:0000256" key="1">
    <source>
        <dbReference type="ARBA" id="ARBA00004123"/>
    </source>
</evidence>
<dbReference type="PANTHER" id="PTHR24340">
    <property type="entry name" value="HOMEOBOX PROTEIN NKX"/>
    <property type="match status" value="1"/>
</dbReference>
<evidence type="ECO:0000256" key="5">
    <source>
        <dbReference type="ARBA" id="ARBA00023242"/>
    </source>
</evidence>
<dbReference type="GO" id="GO:0000981">
    <property type="term" value="F:DNA-binding transcription factor activity, RNA polymerase II-specific"/>
    <property type="evidence" value="ECO:0007669"/>
    <property type="project" value="InterPro"/>
</dbReference>
<accession>A0A8C4UDJ7</accession>
<dbReference type="GO" id="GO:0030154">
    <property type="term" value="P:cell differentiation"/>
    <property type="evidence" value="ECO:0007669"/>
    <property type="project" value="TreeGrafter"/>
</dbReference>
<dbReference type="FunFam" id="1.10.10.60:FF:000078">
    <property type="entry name" value="NK2 homeobox 3"/>
    <property type="match status" value="1"/>
</dbReference>
<dbReference type="InterPro" id="IPR001356">
    <property type="entry name" value="HD"/>
</dbReference>
<feature type="compositionally biased region" description="Basic and acidic residues" evidence="8">
    <location>
        <begin position="51"/>
        <end position="62"/>
    </location>
</feature>
<dbReference type="GO" id="GO:0005634">
    <property type="term" value="C:nucleus"/>
    <property type="evidence" value="ECO:0007669"/>
    <property type="project" value="UniProtKB-SubCell"/>
</dbReference>
<organism evidence="10 11">
    <name type="scientific">Falco tinnunculus</name>
    <name type="common">Common kestrel</name>
    <dbReference type="NCBI Taxonomy" id="100819"/>
    <lineage>
        <taxon>Eukaryota</taxon>
        <taxon>Metazoa</taxon>
        <taxon>Chordata</taxon>
        <taxon>Craniata</taxon>
        <taxon>Vertebrata</taxon>
        <taxon>Euteleostomi</taxon>
        <taxon>Archelosauria</taxon>
        <taxon>Archosauria</taxon>
        <taxon>Dinosauria</taxon>
        <taxon>Saurischia</taxon>
        <taxon>Theropoda</taxon>
        <taxon>Coelurosauria</taxon>
        <taxon>Aves</taxon>
        <taxon>Neognathae</taxon>
        <taxon>Neoaves</taxon>
        <taxon>Telluraves</taxon>
        <taxon>Australaves</taxon>
        <taxon>Falconiformes</taxon>
        <taxon>Falconidae</taxon>
        <taxon>Falco</taxon>
    </lineage>
</organism>
<name>A0A8C4UDJ7_FALTI</name>
<dbReference type="OrthoDB" id="6159439at2759"/>
<feature type="compositionally biased region" description="Low complexity" evidence="8">
    <location>
        <begin position="19"/>
        <end position="35"/>
    </location>
</feature>
<evidence type="ECO:0000256" key="6">
    <source>
        <dbReference type="PROSITE-ProRule" id="PRU00108"/>
    </source>
</evidence>
<comment type="subcellular location">
    <subcellularLocation>
        <location evidence="1 6 7">Nucleus</location>
    </subcellularLocation>
</comment>
<dbReference type="CDD" id="cd00086">
    <property type="entry name" value="homeodomain"/>
    <property type="match status" value="1"/>
</dbReference>
<feature type="compositionally biased region" description="Basic residues" evidence="8">
    <location>
        <begin position="63"/>
        <end position="73"/>
    </location>
</feature>
<keyword evidence="11" id="KW-1185">Reference proteome</keyword>
<reference evidence="10" key="2">
    <citation type="submission" date="2025-09" db="UniProtKB">
        <authorList>
            <consortium name="Ensembl"/>
        </authorList>
    </citation>
    <scope>IDENTIFICATION</scope>
</reference>
<dbReference type="SUPFAM" id="SSF46689">
    <property type="entry name" value="Homeodomain-like"/>
    <property type="match status" value="1"/>
</dbReference>
<evidence type="ECO:0000256" key="7">
    <source>
        <dbReference type="RuleBase" id="RU000682"/>
    </source>
</evidence>
<keyword evidence="5 6" id="KW-0539">Nucleus</keyword>
<evidence type="ECO:0000256" key="2">
    <source>
        <dbReference type="ARBA" id="ARBA00005661"/>
    </source>
</evidence>
<dbReference type="OMA" id="AQHQPAC"/>
<dbReference type="PANTHER" id="PTHR24340:SF32">
    <property type="entry name" value="HOMEOBOX PROTEIN NKX-2.3"/>
    <property type="match status" value="1"/>
</dbReference>
<dbReference type="PRINTS" id="PR00024">
    <property type="entry name" value="HOMEOBOX"/>
</dbReference>
<evidence type="ECO:0000313" key="10">
    <source>
        <dbReference type="Ensembl" id="ENSFTIP00000008968.1"/>
    </source>
</evidence>
<dbReference type="Ensembl" id="ENSFTIT00000009366.1">
    <property type="protein sequence ID" value="ENSFTIP00000008968.1"/>
    <property type="gene ID" value="ENSFTIG00000006069.1"/>
</dbReference>
<dbReference type="InterPro" id="IPR050394">
    <property type="entry name" value="Homeobox_NK-like"/>
</dbReference>
<dbReference type="InterPro" id="IPR009057">
    <property type="entry name" value="Homeodomain-like_sf"/>
</dbReference>
<comment type="similarity">
    <text evidence="2">Belongs to the NK-2 homeobox family.</text>
</comment>
<dbReference type="GO" id="GO:0000978">
    <property type="term" value="F:RNA polymerase II cis-regulatory region sequence-specific DNA binding"/>
    <property type="evidence" value="ECO:0007669"/>
    <property type="project" value="TreeGrafter"/>
</dbReference>
<protein>
    <recommendedName>
        <fullName evidence="9">Homeobox domain-containing protein</fullName>
    </recommendedName>
</protein>
<evidence type="ECO:0000256" key="4">
    <source>
        <dbReference type="ARBA" id="ARBA00023155"/>
    </source>
</evidence>
<feature type="region of interest" description="Disordered" evidence="8">
    <location>
        <begin position="1"/>
        <end position="73"/>
    </location>
</feature>
<dbReference type="InterPro" id="IPR020479">
    <property type="entry name" value="HD_metazoa"/>
</dbReference>
<dbReference type="Gene3D" id="1.10.10.60">
    <property type="entry name" value="Homeodomain-like"/>
    <property type="match status" value="1"/>
</dbReference>
<dbReference type="PROSITE" id="PS50071">
    <property type="entry name" value="HOMEOBOX_2"/>
    <property type="match status" value="1"/>
</dbReference>
<dbReference type="PROSITE" id="PS00027">
    <property type="entry name" value="HOMEOBOX_1"/>
    <property type="match status" value="1"/>
</dbReference>
<dbReference type="SMART" id="SM00389">
    <property type="entry name" value="HOX"/>
    <property type="match status" value="1"/>
</dbReference>
<reference evidence="10" key="1">
    <citation type="submission" date="2025-08" db="UniProtKB">
        <authorList>
            <consortium name="Ensembl"/>
        </authorList>
    </citation>
    <scope>IDENTIFICATION</scope>
</reference>
<evidence type="ECO:0000256" key="8">
    <source>
        <dbReference type="SAM" id="MobiDB-lite"/>
    </source>
</evidence>
<dbReference type="Pfam" id="PF00046">
    <property type="entry name" value="Homeodomain"/>
    <property type="match status" value="1"/>
</dbReference>
<evidence type="ECO:0000256" key="3">
    <source>
        <dbReference type="ARBA" id="ARBA00023125"/>
    </source>
</evidence>
<proteinExistence type="inferred from homology"/>
<keyword evidence="3 6" id="KW-0238">DNA-binding</keyword>
<feature type="domain" description="Homeobox" evidence="9">
    <location>
        <begin position="67"/>
        <end position="127"/>
    </location>
</feature>
<dbReference type="InterPro" id="IPR017970">
    <property type="entry name" value="Homeobox_CS"/>
</dbReference>
<keyword evidence="4 6" id="KW-0371">Homeobox</keyword>
<sequence length="239" mass="26119">MLPTPFSVKDILNLERPEAAGGVPAAPGPRAARSPGGEDEPPRKRLLAHPSEADKKKADPCHHPKQRQRRKPRVLFSQAQVFELERRFKQQKYLSAPEREHLASVLKLTSTQVKIWFQNRRYKCKRQKQDKSLELAAHPLPPRRVAVPVLVRDGKPCLGGSQPHPAPYSITTSPYSYSSYYSAYSSSPYGVSYGGGYAGVPPSATPGSHAVNGSLGMASAAQHQPPCLQAAVPAGIRAW</sequence>
<evidence type="ECO:0000259" key="9">
    <source>
        <dbReference type="PROSITE" id="PS50071"/>
    </source>
</evidence>